<accession>A0A3F3Q4M9</accession>
<dbReference type="Proteomes" id="UP000253729">
    <property type="component" value="Unassembled WGS sequence"/>
</dbReference>
<name>A0A3F3Q4M9_9EURO</name>
<evidence type="ECO:0000313" key="2">
    <source>
        <dbReference type="Proteomes" id="UP000253729"/>
    </source>
</evidence>
<organism evidence="1 2">
    <name type="scientific">Aspergillus welwitschiae</name>
    <dbReference type="NCBI Taxonomy" id="1341132"/>
    <lineage>
        <taxon>Eukaryota</taxon>
        <taxon>Fungi</taxon>
        <taxon>Dikarya</taxon>
        <taxon>Ascomycota</taxon>
        <taxon>Pezizomycotina</taxon>
        <taxon>Eurotiomycetes</taxon>
        <taxon>Eurotiomycetidae</taxon>
        <taxon>Eurotiales</taxon>
        <taxon>Aspergillaceae</taxon>
        <taxon>Aspergillus</taxon>
        <taxon>Aspergillus subgen. Circumdati</taxon>
    </lineage>
</organism>
<dbReference type="AlphaFoldDB" id="A0A3F3Q4M9"/>
<dbReference type="EMBL" id="KZ852046">
    <property type="protein sequence ID" value="RDH33656.1"/>
    <property type="molecule type" value="Genomic_DNA"/>
</dbReference>
<dbReference type="GeneID" id="38134604"/>
<dbReference type="RefSeq" id="XP_026626678.1">
    <property type="nucleotide sequence ID" value="XM_026766248.1"/>
</dbReference>
<keyword evidence="2" id="KW-1185">Reference proteome</keyword>
<sequence length="86" mass="9658">MIGLRLVLGSSVLQLCTIGSPTVITPQLQSDYHICWKKTRGGYLTKTALLLLTLRRAYYLEYTMLHNARFHSCGAAVSNLVNILLY</sequence>
<reference evidence="1 2" key="1">
    <citation type="submission" date="2018-07" db="EMBL/GenBank/DDBJ databases">
        <title>The genomes of Aspergillus section Nigri reveals drivers in fungal speciation.</title>
        <authorList>
            <consortium name="DOE Joint Genome Institute"/>
            <person name="Vesth T.C."/>
            <person name="Nybo J."/>
            <person name="Theobald S."/>
            <person name="Brandl J."/>
            <person name="Frisvad J.C."/>
            <person name="Nielsen K.F."/>
            <person name="Lyhne E.K."/>
            <person name="Kogle M.E."/>
            <person name="Kuo A."/>
            <person name="Riley R."/>
            <person name="Clum A."/>
            <person name="Nolan M."/>
            <person name="Lipzen A."/>
            <person name="Salamov A."/>
            <person name="Henrissat B."/>
            <person name="Wiebenga A."/>
            <person name="De vries R.P."/>
            <person name="Grigoriev I.V."/>
            <person name="Mortensen U.H."/>
            <person name="Andersen M.R."/>
            <person name="Baker S.E."/>
        </authorList>
    </citation>
    <scope>NUCLEOTIDE SEQUENCE [LARGE SCALE GENOMIC DNA]</scope>
    <source>
        <strain evidence="1 2">CBS 139.54b</strain>
    </source>
</reference>
<protein>
    <submittedName>
        <fullName evidence="1">Uncharacterized protein</fullName>
    </submittedName>
</protein>
<evidence type="ECO:0000313" key="1">
    <source>
        <dbReference type="EMBL" id="RDH33656.1"/>
    </source>
</evidence>
<proteinExistence type="predicted"/>
<gene>
    <name evidence="1" type="ORF">BDQ94DRAFT_143511</name>
</gene>